<dbReference type="KEGG" id="ati:AL072_24405"/>
<feature type="transmembrane region" description="Helical" evidence="1">
    <location>
        <begin position="570"/>
        <end position="590"/>
    </location>
</feature>
<dbReference type="RefSeq" id="WP_045583550.1">
    <property type="nucleotide sequence ID" value="NZ_CP012404.1"/>
</dbReference>
<keyword evidence="3" id="KW-1185">Reference proteome</keyword>
<feature type="transmembrane region" description="Helical" evidence="1">
    <location>
        <begin position="808"/>
        <end position="831"/>
    </location>
</feature>
<feature type="transmembrane region" description="Helical" evidence="1">
    <location>
        <begin position="503"/>
        <end position="524"/>
    </location>
</feature>
<keyword evidence="1" id="KW-0472">Membrane</keyword>
<feature type="transmembrane region" description="Helical" evidence="1">
    <location>
        <begin position="337"/>
        <end position="356"/>
    </location>
</feature>
<reference evidence="3" key="1">
    <citation type="submission" date="2015-08" db="EMBL/GenBank/DDBJ databases">
        <title>Complete Genome Sequence of Azospirillum thiophilum BV-S.</title>
        <authorList>
            <person name="Fomenkov A."/>
            <person name="Vincze T."/>
            <person name="Grabovich M."/>
            <person name="Dubinina G."/>
            <person name="Orlova M."/>
            <person name="Belousova E."/>
            <person name="Roberts R.J."/>
        </authorList>
    </citation>
    <scope>NUCLEOTIDE SEQUENCE [LARGE SCALE GENOMIC DNA]</scope>
    <source>
        <strain evidence="3">BV-S</strain>
    </source>
</reference>
<feature type="transmembrane region" description="Helical" evidence="1">
    <location>
        <begin position="767"/>
        <end position="788"/>
    </location>
</feature>
<dbReference type="AlphaFoldDB" id="A0AAC8W2Z8"/>
<dbReference type="EMBL" id="CP012404">
    <property type="protein sequence ID" value="ALG74133.1"/>
    <property type="molecule type" value="Genomic_DNA"/>
</dbReference>
<proteinExistence type="predicted"/>
<sequence>MIGHRPEVPSGSRIRTVFANMMPMFVGLAIVAGFVWAGRAVIDAAPGGWVTDRVTVAPGPGPVILRQTDLGAHPPEPWSAGLQMRVTADAAAGWRLANQQPAVPLSGRTAVGRPLRLDSWELRKGDRIDMPAGTLTVEVADGAELVLATADGRHARWRDGVLDVPEADGCLVCRQASSGLFAAMVEAVRRESRRLLDPDGVLFTVGGGVGLPDRWAPLPGLEPETLTVLREAGRFWLAVRRGFAGQVAVRREGAAPEELGAGGLSVGDPIDGLAWRRTRFDLSVNDGTLVFGARVGGRDLRPDLPAVPDRVRVEGSRLAWVGSGPGLGDVFDRDAPFLILGGVSVAALAAAIAAGRRRSRLMASAGGGGVWAAALYGIPTPALVTVLTVCLSIHGPHGSDLGVALLLPALAFAVGTVTLAMAGRLAGLAGAVWLCMLTMVGYGLLTQLTLAVDLPNESGVGGVWKHAVSLTVVAIAATVVGLFSEIALFALARGLLLGRHAGVLRVATALAVPLSIAAEVAVGSEVGVGGVQPVEVAKIFLILVMAVAAMDYLHHIYWSSLVTRWWRLTGRLVATCLLLLTPVVAGLIVVGDLSPVAIFGAAILATVFATAVIALGLRPRMGAAAAWALLSPGIALLAIASLIGFALWFQTARAGLAMDGPWATALVRLRLFEEPLAHPNSGWQVLASLRVVAHAPIWPALQPAADAPVWTVPLVSTDFVAAAVIGRLGVVAAAGLAMVQLVYLALVLALAVRAASWGGGRPGQRQLGLFAATTMAGILGAQGAQFFLPWANVVSLLPAVGQPMSLIALANSHILGFAMPVLLLLLITAWLDRYLGAASLSAGQR</sequence>
<organism evidence="2 3">
    <name type="scientific">Azospirillum thiophilum</name>
    <dbReference type="NCBI Taxonomy" id="528244"/>
    <lineage>
        <taxon>Bacteria</taxon>
        <taxon>Pseudomonadati</taxon>
        <taxon>Pseudomonadota</taxon>
        <taxon>Alphaproteobacteria</taxon>
        <taxon>Rhodospirillales</taxon>
        <taxon>Azospirillaceae</taxon>
        <taxon>Azospirillum</taxon>
    </lineage>
</organism>
<feature type="transmembrane region" description="Helical" evidence="1">
    <location>
        <begin position="624"/>
        <end position="649"/>
    </location>
</feature>
<feature type="transmembrane region" description="Helical" evidence="1">
    <location>
        <begin position="368"/>
        <end position="395"/>
    </location>
</feature>
<feature type="transmembrane region" description="Helical" evidence="1">
    <location>
        <begin position="428"/>
        <end position="448"/>
    </location>
</feature>
<evidence type="ECO:0000256" key="1">
    <source>
        <dbReference type="SAM" id="Phobius"/>
    </source>
</evidence>
<keyword evidence="1" id="KW-0812">Transmembrane</keyword>
<evidence type="ECO:0000313" key="3">
    <source>
        <dbReference type="Proteomes" id="UP000069935"/>
    </source>
</evidence>
<keyword evidence="1" id="KW-1133">Transmembrane helix</keyword>
<evidence type="ECO:0000313" key="2">
    <source>
        <dbReference type="EMBL" id="ALG74133.1"/>
    </source>
</evidence>
<feature type="transmembrane region" description="Helical" evidence="1">
    <location>
        <begin position="728"/>
        <end position="755"/>
    </location>
</feature>
<feature type="transmembrane region" description="Helical" evidence="1">
    <location>
        <begin position="468"/>
        <end position="491"/>
    </location>
</feature>
<protein>
    <submittedName>
        <fullName evidence="2">Uncharacterized protein</fullName>
    </submittedName>
</protein>
<name>A0AAC8W2Z8_9PROT</name>
<gene>
    <name evidence="2" type="ORF">AL072_24405</name>
</gene>
<accession>A0AAC8W2Z8</accession>
<feature type="transmembrane region" description="Helical" evidence="1">
    <location>
        <begin position="536"/>
        <end position="558"/>
    </location>
</feature>
<reference evidence="2 3" key="2">
    <citation type="journal article" date="2016" name="Genome Announc.">
        <title>Complete Genome Sequence of a Strain of Azospirillum thiophilum Isolated from a Sulfide Spring.</title>
        <authorList>
            <person name="Fomenkov A."/>
            <person name="Vincze T."/>
            <person name="Grabovich M."/>
            <person name="Anton B.P."/>
            <person name="Dubinina G."/>
            <person name="Orlova M."/>
            <person name="Belousova E."/>
            <person name="Roberts R.J."/>
        </authorList>
    </citation>
    <scope>NUCLEOTIDE SEQUENCE [LARGE SCALE GENOMIC DNA]</scope>
    <source>
        <strain evidence="2 3">BV-S</strain>
    </source>
</reference>
<feature type="transmembrane region" description="Helical" evidence="1">
    <location>
        <begin position="596"/>
        <end position="617"/>
    </location>
</feature>
<feature type="transmembrane region" description="Helical" evidence="1">
    <location>
        <begin position="401"/>
        <end position="421"/>
    </location>
</feature>
<dbReference type="Proteomes" id="UP000069935">
    <property type="component" value="Chromosome 4"/>
</dbReference>